<evidence type="ECO:0000313" key="6">
    <source>
        <dbReference type="Proteomes" id="UP000298381"/>
    </source>
</evidence>
<comment type="similarity">
    <text evidence="1">Belongs to the phosphate acetyltransferase and butyryltransferase family.</text>
</comment>
<dbReference type="AlphaFoldDB" id="A0A4Z0D5Y6"/>
<dbReference type="EMBL" id="SRIB01000006">
    <property type="protein sequence ID" value="TFZ40286.1"/>
    <property type="molecule type" value="Genomic_DNA"/>
</dbReference>
<evidence type="ECO:0000313" key="5">
    <source>
        <dbReference type="EMBL" id="TFZ40286.1"/>
    </source>
</evidence>
<dbReference type="Gene3D" id="3.40.718.10">
    <property type="entry name" value="Isopropylmalate Dehydrogenase"/>
    <property type="match status" value="1"/>
</dbReference>
<proteinExistence type="inferred from homology"/>
<keyword evidence="6" id="KW-1185">Reference proteome</keyword>
<evidence type="ECO:0000256" key="1">
    <source>
        <dbReference type="ARBA" id="ARBA00005656"/>
    </source>
</evidence>
<dbReference type="Pfam" id="PF01515">
    <property type="entry name" value="PTA_PTB"/>
    <property type="match status" value="1"/>
</dbReference>
<evidence type="ECO:0000256" key="2">
    <source>
        <dbReference type="ARBA" id="ARBA00022679"/>
    </source>
</evidence>
<dbReference type="RefSeq" id="WP_135271059.1">
    <property type="nucleotide sequence ID" value="NZ_SRIB01000006.1"/>
</dbReference>
<reference evidence="5 6" key="1">
    <citation type="submission" date="2019-03" db="EMBL/GenBank/DDBJ databases">
        <title>Draft genome sequence data and analysis of a Fermenting Bacterium, Soehngenia longevitae strain 1933PT, isolated from petroleum reservoir in Azerbaijan.</title>
        <authorList>
            <person name="Grouzdev D.S."/>
            <person name="Bidzhieva S.K."/>
            <person name="Sokolova D.S."/>
            <person name="Tourova T.P."/>
            <person name="Poltaraus A.B."/>
            <person name="Nazina T.N."/>
        </authorList>
    </citation>
    <scope>NUCLEOTIDE SEQUENCE [LARGE SCALE GENOMIC DNA]</scope>
    <source>
        <strain evidence="5 6">1933P</strain>
    </source>
</reference>
<gene>
    <name evidence="5" type="ORF">E4100_05595</name>
</gene>
<dbReference type="Proteomes" id="UP000298381">
    <property type="component" value="Unassembled WGS sequence"/>
</dbReference>
<dbReference type="InterPro" id="IPR002505">
    <property type="entry name" value="PTA_PTB"/>
</dbReference>
<dbReference type="PANTHER" id="PTHR43356">
    <property type="entry name" value="PHOSPHATE ACETYLTRANSFERASE"/>
    <property type="match status" value="1"/>
</dbReference>
<protein>
    <submittedName>
        <fullName evidence="5">Bifunctional enoyl-CoA hydratase/phosphate acetyltransferase</fullName>
    </submittedName>
</protein>
<dbReference type="NCBIfam" id="NF006045">
    <property type="entry name" value="PRK08190.1"/>
    <property type="match status" value="1"/>
</dbReference>
<comment type="caution">
    <text evidence="5">The sequence shown here is derived from an EMBL/GenBank/DDBJ whole genome shotgun (WGS) entry which is preliminary data.</text>
</comment>
<evidence type="ECO:0000259" key="4">
    <source>
        <dbReference type="Pfam" id="PF01515"/>
    </source>
</evidence>
<dbReference type="GO" id="GO:0016746">
    <property type="term" value="F:acyltransferase activity"/>
    <property type="evidence" value="ECO:0007669"/>
    <property type="project" value="UniProtKB-KW"/>
</dbReference>
<feature type="domain" description="Phosphate acetyl/butaryl transferase" evidence="4">
    <location>
        <begin position="74"/>
        <end position="292"/>
    </location>
</feature>
<accession>A0A4Z0D5Y6</accession>
<sequence length="300" mass="32766">MIKTIDELYKLKGRSKKMAVVACQDREVLEAVIESYKMGLTTPILIGDKERTYEISKSYGLDISEFQFIEETDLNKASEIGVKLAHDGEADFLMKGLVDTSILLKAVLNKEWGIRKFKLLSHVMIYQVDTYHKLLFLTDGGMNLQPNLEEKINIINNAAVVARALDLKEIKVAVLAAKEKVDPKMPATIDAAKLREMYLEGQFDKDIIIDGPFALDLAVSKTACEIKGIKSEVGGDADVLLVPNIEMGNGIGKAITYLANGESAGIIVGAKVPIVLTSRADDNRTKLNSIALGNAIAINA</sequence>
<keyword evidence="3" id="KW-0012">Acyltransferase</keyword>
<dbReference type="PANTHER" id="PTHR43356:SF2">
    <property type="entry name" value="PHOSPHATE ACETYLTRANSFERASE"/>
    <property type="match status" value="1"/>
</dbReference>
<dbReference type="InterPro" id="IPR012147">
    <property type="entry name" value="P_Ac_Bu_trans"/>
</dbReference>
<dbReference type="OrthoDB" id="9774179at2"/>
<dbReference type="PIRSF" id="PIRSF000428">
    <property type="entry name" value="P_Ac_trans"/>
    <property type="match status" value="1"/>
</dbReference>
<dbReference type="InterPro" id="IPR050500">
    <property type="entry name" value="Phos_Acetyltrans/Butyryltrans"/>
</dbReference>
<organism evidence="5 6">
    <name type="scientific">Soehngenia longivitae</name>
    <dbReference type="NCBI Taxonomy" id="2562294"/>
    <lineage>
        <taxon>Bacteria</taxon>
        <taxon>Bacillati</taxon>
        <taxon>Bacillota</taxon>
        <taxon>Tissierellia</taxon>
        <taxon>Tissierellales</taxon>
        <taxon>Tissierellaceae</taxon>
        <taxon>Soehngenia</taxon>
    </lineage>
</organism>
<dbReference type="SUPFAM" id="SSF53659">
    <property type="entry name" value="Isocitrate/Isopropylmalate dehydrogenase-like"/>
    <property type="match status" value="1"/>
</dbReference>
<keyword evidence="2 5" id="KW-0808">Transferase</keyword>
<name>A0A4Z0D5Y6_9FIRM</name>
<evidence type="ECO:0000256" key="3">
    <source>
        <dbReference type="ARBA" id="ARBA00023315"/>
    </source>
</evidence>